<organism evidence="3 4">
    <name type="scientific">Ilumatobacter coccineus</name>
    <dbReference type="NCBI Taxonomy" id="467094"/>
    <lineage>
        <taxon>Bacteria</taxon>
        <taxon>Bacillati</taxon>
        <taxon>Actinomycetota</taxon>
        <taxon>Acidimicrobiia</taxon>
        <taxon>Acidimicrobiales</taxon>
        <taxon>Ilumatobacteraceae</taxon>
        <taxon>Ilumatobacter</taxon>
    </lineage>
</organism>
<proteinExistence type="inferred from homology"/>
<dbReference type="EMBL" id="PDSL01000085">
    <property type="protein sequence ID" value="PIE31366.1"/>
    <property type="molecule type" value="Genomic_DNA"/>
</dbReference>
<dbReference type="GO" id="GO:0016020">
    <property type="term" value="C:membrane"/>
    <property type="evidence" value="ECO:0007669"/>
    <property type="project" value="TreeGrafter"/>
</dbReference>
<evidence type="ECO:0000256" key="1">
    <source>
        <dbReference type="ARBA" id="ARBA00010136"/>
    </source>
</evidence>
<accession>A0A2G6K6Q5</accession>
<sequence length="427" mass="47270">DRHRYGTTETNDLWAALSEASGQPVGEMMDSWIWQPGVPVIDAHLDGDDLVLTQRRFSYDDSDDTVWQIPVALRVGDEVIRFTLGADPYRRPVGSSPVVVNAHGHGYFRVSYDPGLRSRLSSEVIAELPTLARYVLVDDAWAEVLAGNLEPIDYLGFVERMGHERHHGVWQSIIKGLSAVVRLVADDEDASAVLAARIRSLVVPVLDELGDPCADDTTTTTRLRAMLLSAGAIFGGDTTTIERARQIYARWAEDGSGEPNLVAAATVVVAATGDDADYDAFVERSLTGATPQIRLRHLHALAEFPDRSQMERTIAHAFGDQVKAQDAPYFLRVAIANRHHGALAWQGVQDHWDQAMERFPRPSIDRMIDTIVTLDRPDQVDQAAAFLVEHPVEQAAARIDQILERQRVHAALRARSARSTIDQLRQG</sequence>
<dbReference type="InterPro" id="IPR050344">
    <property type="entry name" value="Peptidase_M1_aminopeptidases"/>
</dbReference>
<dbReference type="GO" id="GO:0005737">
    <property type="term" value="C:cytoplasm"/>
    <property type="evidence" value="ECO:0007669"/>
    <property type="project" value="TreeGrafter"/>
</dbReference>
<dbReference type="Gene3D" id="2.60.40.1910">
    <property type="match status" value="1"/>
</dbReference>
<dbReference type="SUPFAM" id="SSF55486">
    <property type="entry name" value="Metalloproteases ('zincins'), catalytic domain"/>
    <property type="match status" value="1"/>
</dbReference>
<dbReference type="PANTHER" id="PTHR11533:SF174">
    <property type="entry name" value="PUROMYCIN-SENSITIVE AMINOPEPTIDASE-RELATED"/>
    <property type="match status" value="1"/>
</dbReference>
<dbReference type="AlphaFoldDB" id="A0A2G6K6Q5"/>
<dbReference type="GO" id="GO:0008270">
    <property type="term" value="F:zinc ion binding"/>
    <property type="evidence" value="ECO:0007669"/>
    <property type="project" value="TreeGrafter"/>
</dbReference>
<dbReference type="InterPro" id="IPR024571">
    <property type="entry name" value="ERAP1-like_C_dom"/>
</dbReference>
<dbReference type="InterPro" id="IPR027268">
    <property type="entry name" value="Peptidase_M4/M1_CTD_sf"/>
</dbReference>
<protein>
    <recommendedName>
        <fullName evidence="2">ERAP1-like C-terminal domain-containing protein</fullName>
    </recommendedName>
</protein>
<dbReference type="GO" id="GO:0006508">
    <property type="term" value="P:proteolysis"/>
    <property type="evidence" value="ECO:0007669"/>
    <property type="project" value="TreeGrafter"/>
</dbReference>
<dbReference type="GO" id="GO:0070006">
    <property type="term" value="F:metalloaminopeptidase activity"/>
    <property type="evidence" value="ECO:0007669"/>
    <property type="project" value="TreeGrafter"/>
</dbReference>
<name>A0A2G6K6Q5_9ACTN</name>
<dbReference type="GO" id="GO:0042277">
    <property type="term" value="F:peptide binding"/>
    <property type="evidence" value="ECO:0007669"/>
    <property type="project" value="TreeGrafter"/>
</dbReference>
<evidence type="ECO:0000313" key="3">
    <source>
        <dbReference type="EMBL" id="PIE31366.1"/>
    </source>
</evidence>
<dbReference type="GO" id="GO:0043171">
    <property type="term" value="P:peptide catabolic process"/>
    <property type="evidence" value="ECO:0007669"/>
    <property type="project" value="TreeGrafter"/>
</dbReference>
<evidence type="ECO:0000313" key="4">
    <source>
        <dbReference type="Proteomes" id="UP000230914"/>
    </source>
</evidence>
<comment type="caution">
    <text evidence="3">The sequence shown here is derived from an EMBL/GenBank/DDBJ whole genome shotgun (WGS) entry which is preliminary data.</text>
</comment>
<feature type="domain" description="ERAP1-like C-terminal" evidence="2">
    <location>
        <begin position="98"/>
        <end position="406"/>
    </location>
</feature>
<comment type="similarity">
    <text evidence="1">Belongs to the peptidase M1 family.</text>
</comment>
<gene>
    <name evidence="3" type="ORF">CSA55_05885</name>
</gene>
<dbReference type="Pfam" id="PF11838">
    <property type="entry name" value="ERAP1_C"/>
    <property type="match status" value="1"/>
</dbReference>
<feature type="non-terminal residue" evidence="3">
    <location>
        <position position="1"/>
    </location>
</feature>
<evidence type="ECO:0000259" key="2">
    <source>
        <dbReference type="Pfam" id="PF11838"/>
    </source>
</evidence>
<dbReference type="Gene3D" id="1.10.390.10">
    <property type="entry name" value="Neutral Protease Domain 2"/>
    <property type="match status" value="1"/>
</dbReference>
<dbReference type="Proteomes" id="UP000230914">
    <property type="component" value="Unassembled WGS sequence"/>
</dbReference>
<dbReference type="GO" id="GO:0005615">
    <property type="term" value="C:extracellular space"/>
    <property type="evidence" value="ECO:0007669"/>
    <property type="project" value="TreeGrafter"/>
</dbReference>
<reference evidence="3 4" key="1">
    <citation type="submission" date="2017-10" db="EMBL/GenBank/DDBJ databases">
        <title>Novel microbial diversity and functional potential in the marine mammal oral microbiome.</title>
        <authorList>
            <person name="Dudek N.K."/>
            <person name="Sun C.L."/>
            <person name="Burstein D."/>
            <person name="Kantor R.S."/>
            <person name="Aliaga Goltsman D.S."/>
            <person name="Bik E.M."/>
            <person name="Thomas B.C."/>
            <person name="Banfield J.F."/>
            <person name="Relman D.A."/>
        </authorList>
    </citation>
    <scope>NUCLEOTIDE SEQUENCE [LARGE SCALE GENOMIC DNA]</scope>
    <source>
        <strain evidence="3">DOLJORAL78_61_10</strain>
    </source>
</reference>
<dbReference type="Gene3D" id="1.25.50.20">
    <property type="match status" value="1"/>
</dbReference>
<dbReference type="PANTHER" id="PTHR11533">
    <property type="entry name" value="PROTEASE M1 ZINC METALLOPROTEASE"/>
    <property type="match status" value="1"/>
</dbReference>